<comment type="catalytic activity">
    <reaction evidence="7">
        <text>Couples ATP hydrolysis with the unwinding of duplex DNA by translocating in the 3'-5' direction.</text>
        <dbReference type="EC" id="5.6.2.4"/>
    </reaction>
</comment>
<dbReference type="OMA" id="ENGWRGL"/>
<dbReference type="PROSITE" id="PS51198">
    <property type="entry name" value="UVRD_HELICASE_ATP_BIND"/>
    <property type="match status" value="1"/>
</dbReference>
<dbReference type="Gene3D" id="3.40.50.300">
    <property type="entry name" value="P-loop containing nucleotide triphosphate hydrolases"/>
    <property type="match status" value="2"/>
</dbReference>
<dbReference type="GO" id="GO:0043138">
    <property type="term" value="F:3'-5' DNA helicase activity"/>
    <property type="evidence" value="ECO:0000318"/>
    <property type="project" value="GO_Central"/>
</dbReference>
<dbReference type="GO" id="GO:0000725">
    <property type="term" value="P:recombinational repair"/>
    <property type="evidence" value="ECO:0000318"/>
    <property type="project" value="GO_Central"/>
</dbReference>
<dbReference type="eggNOG" id="KOG2108">
    <property type="taxonomic scope" value="Eukaryota"/>
</dbReference>
<feature type="domain" description="UvrD-like helicase C-terminal" evidence="12">
    <location>
        <begin position="286"/>
        <end position="590"/>
    </location>
</feature>
<keyword evidence="3 10" id="KW-0378">Hydrolase</keyword>
<dbReference type="EMBL" id="AE016817">
    <property type="protein sequence ID" value="AAS52033.1"/>
    <property type="molecule type" value="Genomic_DNA"/>
</dbReference>
<dbReference type="STRING" id="284811.Q75A11"/>
<dbReference type="InterPro" id="IPR013986">
    <property type="entry name" value="DExx_box_DNA_helicase_dom_sf"/>
</dbReference>
<feature type="binding site" evidence="10">
    <location>
        <begin position="26"/>
        <end position="33"/>
    </location>
    <ligand>
        <name>ATP</name>
        <dbReference type="ChEBI" id="CHEBI:30616"/>
    </ligand>
</feature>
<sequence>MKALTTSQSRVVTHPYEPCTTVNVVAGPGSGKTVTLLHKVYNLVYEGIVAPNEILILSLTNKAVDNINEKLMETFQEADCNLRWSAEERVEILEQIDVNTFHSLANKVVLENEGLVNIIEENGWRSLMRLAGKSYKGRSRHDWTPRAFARMIQDYKEGRIQPDRIDAEAILELMKTCKVFTNEDLIHFCAKFLADADPQTASGITGQLLNDYKVIIVDEVQDLYPLLFPMLELIAAKKQLILFGDEHQSIYGFLGSNKLFMKQISSMRPAEKMFTYELYDNFRSTPEIIDLAQSVMGRKMPPANLDQYGLHKKLQCGIKPISFTLEDPLEELCFLTDQICQLVCSSAKLSDIAILTRTNEHMDRIARGLKIFGLPVEKLTAQPQWMNDPRILFLIDIMKLLAAVCQEEGATDESHNLKMKTDFSVVVTLGEGRRVGPSLINSIYNGARAKGTSCWELINSIEYRKSLPLRRQKIVATYLNALSPLLVRSKFQELNVPLDLMNELSQLIERMDIPLFQVQNEEQLQEFRDNLLEFYQILKLCSYSRPADVPLIAWFVKTFLEQTVQLQKNVVNKLSGRNTIKLSTIHSSKGLEFPIVFLLGRLDKPVWSDNNTLYVGMTRARNLLYMTNINHPKTKAITNNEHPYMIDNAFFWKYYNNDLGRPYKPNLASRAQNYKQLLDKYRITTLHKRSFVTQCIPILRLSRRILIN</sequence>
<proteinExistence type="inferred from homology"/>
<dbReference type="RefSeq" id="NP_984209.1">
    <property type="nucleotide sequence ID" value="NM_209562.1"/>
</dbReference>
<evidence type="ECO:0000256" key="8">
    <source>
        <dbReference type="ARBA" id="ARBA00034808"/>
    </source>
</evidence>
<dbReference type="PANTHER" id="PTHR11070">
    <property type="entry name" value="UVRD / RECB / PCRA DNA HELICASE FAMILY MEMBER"/>
    <property type="match status" value="1"/>
</dbReference>
<dbReference type="SUPFAM" id="SSF52540">
    <property type="entry name" value="P-loop containing nucleoside triphosphate hydrolases"/>
    <property type="match status" value="1"/>
</dbReference>
<evidence type="ECO:0000259" key="11">
    <source>
        <dbReference type="PROSITE" id="PS51198"/>
    </source>
</evidence>
<dbReference type="Proteomes" id="UP000000591">
    <property type="component" value="Chromosome IV"/>
</dbReference>
<dbReference type="FunCoup" id="Q75A11">
    <property type="interactions" value="18"/>
</dbReference>
<dbReference type="Gene3D" id="1.10.486.10">
    <property type="entry name" value="PCRA, domain 4"/>
    <property type="match status" value="1"/>
</dbReference>
<dbReference type="InterPro" id="IPR027417">
    <property type="entry name" value="P-loop_NTPase"/>
</dbReference>
<dbReference type="HOGENOM" id="CLU_004585_7_0_1"/>
<feature type="domain" description="UvrD-like helicase ATP-binding" evidence="11">
    <location>
        <begin position="5"/>
        <end position="285"/>
    </location>
</feature>
<keyword evidence="6" id="KW-0413">Isomerase</keyword>
<evidence type="ECO:0000256" key="1">
    <source>
        <dbReference type="ARBA" id="ARBA00009922"/>
    </source>
</evidence>
<dbReference type="InParanoid" id="Q75A11"/>
<dbReference type="InterPro" id="IPR000212">
    <property type="entry name" value="DNA_helicase_UvrD/REP"/>
</dbReference>
<accession>Q75A11</accession>
<comment type="similarity">
    <text evidence="1">Belongs to the helicase family. UvrD subfamily.</text>
</comment>
<protein>
    <recommendedName>
        <fullName evidence="8">DNA 3'-5' helicase</fullName>
        <ecNumber evidence="8">5.6.2.4</ecNumber>
    </recommendedName>
</protein>
<dbReference type="InterPro" id="IPR014017">
    <property type="entry name" value="DNA_helicase_UvrD-like_C"/>
</dbReference>
<evidence type="ECO:0000256" key="3">
    <source>
        <dbReference type="ARBA" id="ARBA00022801"/>
    </source>
</evidence>
<dbReference type="GO" id="GO:0032042">
    <property type="term" value="P:mitochondrial DNA metabolic process"/>
    <property type="evidence" value="ECO:0007669"/>
    <property type="project" value="EnsemblFungi"/>
</dbReference>
<gene>
    <name evidence="13" type="ORF">AGOS_ADR113W</name>
</gene>
<evidence type="ECO:0000256" key="6">
    <source>
        <dbReference type="ARBA" id="ARBA00023235"/>
    </source>
</evidence>
<evidence type="ECO:0000256" key="10">
    <source>
        <dbReference type="PROSITE-ProRule" id="PRU00560"/>
    </source>
</evidence>
<keyword evidence="2 10" id="KW-0547">Nucleotide-binding</keyword>
<dbReference type="OrthoDB" id="1470711at2759"/>
<evidence type="ECO:0000313" key="14">
    <source>
        <dbReference type="Proteomes" id="UP000000591"/>
    </source>
</evidence>
<evidence type="ECO:0000313" key="13">
    <source>
        <dbReference type="EMBL" id="AAS52033.1"/>
    </source>
</evidence>
<organism evidence="13 14">
    <name type="scientific">Eremothecium gossypii (strain ATCC 10895 / CBS 109.51 / FGSC 9923 / NRRL Y-1056)</name>
    <name type="common">Yeast</name>
    <name type="synonym">Ashbya gossypii</name>
    <dbReference type="NCBI Taxonomy" id="284811"/>
    <lineage>
        <taxon>Eukaryota</taxon>
        <taxon>Fungi</taxon>
        <taxon>Dikarya</taxon>
        <taxon>Ascomycota</taxon>
        <taxon>Saccharomycotina</taxon>
        <taxon>Saccharomycetes</taxon>
        <taxon>Saccharomycetales</taxon>
        <taxon>Saccharomycetaceae</taxon>
        <taxon>Eremothecium</taxon>
    </lineage>
</organism>
<keyword evidence="4 10" id="KW-0347">Helicase</keyword>
<evidence type="ECO:0000256" key="5">
    <source>
        <dbReference type="ARBA" id="ARBA00022840"/>
    </source>
</evidence>
<dbReference type="KEGG" id="ago:AGOS_ADR113W"/>
<keyword evidence="14" id="KW-1185">Reference proteome</keyword>
<dbReference type="GO" id="GO:0005524">
    <property type="term" value="F:ATP binding"/>
    <property type="evidence" value="ECO:0007669"/>
    <property type="project" value="UniProtKB-UniRule"/>
</dbReference>
<dbReference type="Pfam" id="PF00580">
    <property type="entry name" value="UvrD-helicase"/>
    <property type="match status" value="1"/>
</dbReference>
<evidence type="ECO:0000256" key="9">
    <source>
        <dbReference type="ARBA" id="ARBA00048988"/>
    </source>
</evidence>
<dbReference type="GO" id="GO:0016787">
    <property type="term" value="F:hydrolase activity"/>
    <property type="evidence" value="ECO:0007669"/>
    <property type="project" value="UniProtKB-UniRule"/>
</dbReference>
<dbReference type="EC" id="5.6.2.4" evidence="8"/>
<evidence type="ECO:0000256" key="7">
    <source>
        <dbReference type="ARBA" id="ARBA00034617"/>
    </source>
</evidence>
<dbReference type="AlphaFoldDB" id="Q75A11"/>
<dbReference type="GeneID" id="4620358"/>
<evidence type="ECO:0000256" key="4">
    <source>
        <dbReference type="ARBA" id="ARBA00022806"/>
    </source>
</evidence>
<dbReference type="PROSITE" id="PS51217">
    <property type="entry name" value="UVRD_HELICASE_CTER"/>
    <property type="match status" value="1"/>
</dbReference>
<reference evidence="13 14" key="1">
    <citation type="journal article" date="2004" name="Science">
        <title>The Ashbya gossypii genome as a tool for mapping the ancient Saccharomyces cerevisiae genome.</title>
        <authorList>
            <person name="Dietrich F.S."/>
            <person name="Voegeli S."/>
            <person name="Brachat S."/>
            <person name="Lerch A."/>
            <person name="Gates K."/>
            <person name="Steiner S."/>
            <person name="Mohr C."/>
            <person name="Pohlmann R."/>
            <person name="Luedi P."/>
            <person name="Choi S."/>
            <person name="Wing R.A."/>
            <person name="Flavier A."/>
            <person name="Gaffney T.D."/>
            <person name="Philippsen P."/>
        </authorList>
    </citation>
    <scope>NUCLEOTIDE SEQUENCE [LARGE SCALE GENOMIC DNA]</scope>
    <source>
        <strain evidence="14">ATCC 10895 / CBS 109.51 / FGSC 9923 / NRRL Y-1056</strain>
    </source>
</reference>
<dbReference type="GO" id="GO:0005759">
    <property type="term" value="C:mitochondrial matrix"/>
    <property type="evidence" value="ECO:0007669"/>
    <property type="project" value="EnsemblFungi"/>
</dbReference>
<evidence type="ECO:0000259" key="12">
    <source>
        <dbReference type="PROSITE" id="PS51217"/>
    </source>
</evidence>
<dbReference type="PANTHER" id="PTHR11070:SF46">
    <property type="entry name" value="ATP-DEPENDENT DNA HELICASE HMI1, MITOCHONDRIAL"/>
    <property type="match status" value="1"/>
</dbReference>
<dbReference type="Pfam" id="PF13361">
    <property type="entry name" value="UvrD_C"/>
    <property type="match status" value="1"/>
</dbReference>
<dbReference type="Gene3D" id="1.10.10.160">
    <property type="match status" value="1"/>
</dbReference>
<dbReference type="GO" id="GO:0005634">
    <property type="term" value="C:nucleus"/>
    <property type="evidence" value="ECO:0000318"/>
    <property type="project" value="GO_Central"/>
</dbReference>
<reference evidence="14" key="2">
    <citation type="journal article" date="2013" name="G3 (Bethesda)">
        <title>Genomes of Ashbya fungi isolated from insects reveal four mating-type loci, numerous translocations, lack of transposons, and distinct gene duplications.</title>
        <authorList>
            <person name="Dietrich F.S."/>
            <person name="Voegeli S."/>
            <person name="Kuo S."/>
            <person name="Philippsen P."/>
        </authorList>
    </citation>
    <scope>GENOME REANNOTATION</scope>
    <source>
        <strain evidence="14">ATCC 10895 / CBS 109.51 / FGSC 9923 / NRRL Y-1056</strain>
    </source>
</reference>
<dbReference type="GO" id="GO:0003677">
    <property type="term" value="F:DNA binding"/>
    <property type="evidence" value="ECO:0007669"/>
    <property type="project" value="InterPro"/>
</dbReference>
<evidence type="ECO:0000256" key="2">
    <source>
        <dbReference type="ARBA" id="ARBA00022741"/>
    </source>
</evidence>
<dbReference type="InterPro" id="IPR014016">
    <property type="entry name" value="UvrD-like_ATP-bd"/>
</dbReference>
<keyword evidence="5 10" id="KW-0067">ATP-binding</keyword>
<name>Q75A11_EREGS</name>
<comment type="catalytic activity">
    <reaction evidence="9">
        <text>ATP + H2O = ADP + phosphate + H(+)</text>
        <dbReference type="Rhea" id="RHEA:13065"/>
        <dbReference type="ChEBI" id="CHEBI:15377"/>
        <dbReference type="ChEBI" id="CHEBI:15378"/>
        <dbReference type="ChEBI" id="CHEBI:30616"/>
        <dbReference type="ChEBI" id="CHEBI:43474"/>
        <dbReference type="ChEBI" id="CHEBI:456216"/>
        <dbReference type="EC" id="5.6.2.4"/>
    </reaction>
</comment>
<dbReference type="CDD" id="cd17932">
    <property type="entry name" value="DEXQc_UvrD"/>
    <property type="match status" value="1"/>
</dbReference>